<dbReference type="AlphaFoldDB" id="A0A5B7CLM7"/>
<feature type="region of interest" description="Disordered" evidence="1">
    <location>
        <begin position="51"/>
        <end position="81"/>
    </location>
</feature>
<keyword evidence="2" id="KW-0732">Signal</keyword>
<protein>
    <recommendedName>
        <fullName evidence="5">Secreted protein</fullName>
    </recommendedName>
</protein>
<dbReference type="EMBL" id="VSRR010000102">
    <property type="protein sequence ID" value="MPC10145.1"/>
    <property type="molecule type" value="Genomic_DNA"/>
</dbReference>
<feature type="signal peptide" evidence="2">
    <location>
        <begin position="1"/>
        <end position="24"/>
    </location>
</feature>
<evidence type="ECO:0000256" key="2">
    <source>
        <dbReference type="SAM" id="SignalP"/>
    </source>
</evidence>
<reference evidence="3 4" key="1">
    <citation type="submission" date="2019-05" db="EMBL/GenBank/DDBJ databases">
        <title>Another draft genome of Portunus trituberculatus and its Hox gene families provides insights of decapod evolution.</title>
        <authorList>
            <person name="Jeong J.-H."/>
            <person name="Song I."/>
            <person name="Kim S."/>
            <person name="Choi T."/>
            <person name="Kim D."/>
            <person name="Ryu S."/>
            <person name="Kim W."/>
        </authorList>
    </citation>
    <scope>NUCLEOTIDE SEQUENCE [LARGE SCALE GENOMIC DNA]</scope>
    <source>
        <tissue evidence="3">Muscle</tissue>
    </source>
</reference>
<accession>A0A5B7CLM7</accession>
<proteinExistence type="predicted"/>
<sequence length="81" mass="8762">MYTRLSLFIYDIIVLLLACFSCESHRQDAHNMAMGGSPVLADLHLSRAHTTTDEQHVTLGTRQTAGEDDGGAITTTSGRLA</sequence>
<keyword evidence="4" id="KW-1185">Reference proteome</keyword>
<evidence type="ECO:0000313" key="3">
    <source>
        <dbReference type="EMBL" id="MPC10145.1"/>
    </source>
</evidence>
<organism evidence="3 4">
    <name type="scientific">Portunus trituberculatus</name>
    <name type="common">Swimming crab</name>
    <name type="synonym">Neptunus trituberculatus</name>
    <dbReference type="NCBI Taxonomy" id="210409"/>
    <lineage>
        <taxon>Eukaryota</taxon>
        <taxon>Metazoa</taxon>
        <taxon>Ecdysozoa</taxon>
        <taxon>Arthropoda</taxon>
        <taxon>Crustacea</taxon>
        <taxon>Multicrustacea</taxon>
        <taxon>Malacostraca</taxon>
        <taxon>Eumalacostraca</taxon>
        <taxon>Eucarida</taxon>
        <taxon>Decapoda</taxon>
        <taxon>Pleocyemata</taxon>
        <taxon>Brachyura</taxon>
        <taxon>Eubrachyura</taxon>
        <taxon>Portunoidea</taxon>
        <taxon>Portunidae</taxon>
        <taxon>Portuninae</taxon>
        <taxon>Portunus</taxon>
    </lineage>
</organism>
<dbReference type="Proteomes" id="UP000324222">
    <property type="component" value="Unassembled WGS sequence"/>
</dbReference>
<evidence type="ECO:0000313" key="4">
    <source>
        <dbReference type="Proteomes" id="UP000324222"/>
    </source>
</evidence>
<gene>
    <name evidence="3" type="ORF">E2C01_002774</name>
</gene>
<name>A0A5B7CLM7_PORTR</name>
<evidence type="ECO:0008006" key="5">
    <source>
        <dbReference type="Google" id="ProtNLM"/>
    </source>
</evidence>
<feature type="chain" id="PRO_5022675571" description="Secreted protein" evidence="2">
    <location>
        <begin position="25"/>
        <end position="81"/>
    </location>
</feature>
<comment type="caution">
    <text evidence="3">The sequence shown here is derived from an EMBL/GenBank/DDBJ whole genome shotgun (WGS) entry which is preliminary data.</text>
</comment>
<evidence type="ECO:0000256" key="1">
    <source>
        <dbReference type="SAM" id="MobiDB-lite"/>
    </source>
</evidence>